<dbReference type="EMBL" id="CP029803">
    <property type="protein sequence ID" value="AWT60475.1"/>
    <property type="molecule type" value="Genomic_DNA"/>
</dbReference>
<comment type="similarity">
    <text evidence="7">Belongs to the binding-protein-dependent transport system permease family.</text>
</comment>
<dbReference type="GO" id="GO:0055085">
    <property type="term" value="P:transmembrane transport"/>
    <property type="evidence" value="ECO:0007669"/>
    <property type="project" value="InterPro"/>
</dbReference>
<name>A0A2Z4AFW3_9BACT</name>
<dbReference type="PANTHER" id="PTHR30465">
    <property type="entry name" value="INNER MEMBRANE ABC TRANSPORTER"/>
    <property type="match status" value="1"/>
</dbReference>
<dbReference type="SUPFAM" id="SSF161098">
    <property type="entry name" value="MetI-like"/>
    <property type="match status" value="1"/>
</dbReference>
<sequence length="1095" mass="123695">MIFRVIRGLVLGFCGLSIILGLWAVWLGPAILDRPLSVDPVLISEAESLRNIRINKENPPTVWRPVDYNLGQKAPWWPNGESPILSELVYEGKLPKVSDRVGSEPVVLEGYDGIGSYGGAFIKAELVTTGARIQLATHYSGSSLVRWSPTGYPIVPHFAKKWEIFDEYREYIFYLRRGARWSDGHPFTTKDLIYYWEREANDPAVSLRATDILWHMGKRPIFTAIDEYTLRVRFEDPYPDFLDRLATWHGQEILGSPAHYLSKYHPTLGDQKFIEKEMERKGIPNPSLLYSYVKGWSNTEHPRLWPWIYRTYQPNPPYIFVRNPYYFAVDPEGNQLPYIDRFIVQERQGDMADVAAINGELSYRMGMPFRLYSLAMAQRHIGGYEVYHWPRLNGTEFLIFPNHNLKPYSNDPEVIRKRDLIRNKSFRQALSLAMDREFISKVEYSGLLEPAQLSPAPESNFFHEGLRNSYIEYDSLRAGDLLDKIGLYGRDKEGFRTFPDGERLLLYFDFLSFNQRDLAQIIAAQWREVGLRVIARYRAPRIWYTALDALELELSAGGMSGKMNLLVEPKNYVASKQSHWARGYGNWYSQGSLFKNPDASGRGAFEPPEGSIYRKVMKLHSEAAMAPTLKQQQIKVKEFLDITAEHLWVVCPGFAPPLAVIVKNGLMNVPRVAVYNADFQAPSSGGVETFYWENVETDPEVAINIKAALGEANPNLGPENDQEIDDKGLGKLISFSVWITIGLGLVLVAFKHPFIGRRLIIMVPTLVVVSLCAFVIIELPPGDYLTSYMALLEVGGDEVDQEAIEDLRAMFELDKPVYYRYFKWVGLVWFTTFKEGDRGLLQGDMGLAMESQNPVNDMVGDRLILTLCISLFAILFTWSIALPIGVYSAVRQYSAGDYLATFIGFIGMSVPSFLLALILMYLGNRFFGISITGLFSAEFVAQPYWNGAKFWDLLKHVWVPVVVVGFQGTAGMIRIMRGNLLDELNKPYVSTARAKGVRPLKLLIKYPVRLALNPFVSGIGTLFPQLISGGAIVALILSLPTIGPLLLKALQMEDMYLAGSMLMILSLLGIIGTLISDLLLLALDPRIRMEGAAAN</sequence>
<keyword evidence="3" id="KW-1003">Cell membrane</keyword>
<dbReference type="Proteomes" id="UP000247465">
    <property type="component" value="Chromosome"/>
</dbReference>
<feature type="transmembrane region" description="Helical" evidence="7">
    <location>
        <begin position="898"/>
        <end position="919"/>
    </location>
</feature>
<evidence type="ECO:0000259" key="8">
    <source>
        <dbReference type="PROSITE" id="PS50928"/>
    </source>
</evidence>
<feature type="transmembrane region" description="Helical" evidence="7">
    <location>
        <begin position="863"/>
        <end position="886"/>
    </location>
</feature>
<dbReference type="InterPro" id="IPR045621">
    <property type="entry name" value="BPD_transp_1_N"/>
</dbReference>
<dbReference type="Pfam" id="PF00528">
    <property type="entry name" value="BPD_transp_1"/>
    <property type="match status" value="1"/>
</dbReference>
<dbReference type="Pfam" id="PF19300">
    <property type="entry name" value="BPD_transp_1_N"/>
    <property type="match status" value="1"/>
</dbReference>
<evidence type="ECO:0000256" key="2">
    <source>
        <dbReference type="ARBA" id="ARBA00022448"/>
    </source>
</evidence>
<dbReference type="PROSITE" id="PS50928">
    <property type="entry name" value="ABC_TM1"/>
    <property type="match status" value="1"/>
</dbReference>
<evidence type="ECO:0000256" key="7">
    <source>
        <dbReference type="RuleBase" id="RU363032"/>
    </source>
</evidence>
<evidence type="ECO:0000256" key="1">
    <source>
        <dbReference type="ARBA" id="ARBA00004651"/>
    </source>
</evidence>
<feature type="transmembrane region" description="Helical" evidence="7">
    <location>
        <begin position="732"/>
        <end position="750"/>
    </location>
</feature>
<keyword evidence="2 7" id="KW-0813">Transport</keyword>
<evidence type="ECO:0000256" key="5">
    <source>
        <dbReference type="ARBA" id="ARBA00022989"/>
    </source>
</evidence>
<comment type="subcellular location">
    <subcellularLocation>
        <location evidence="1 7">Cell membrane</location>
        <topology evidence="1 7">Multi-pass membrane protein</topology>
    </subcellularLocation>
</comment>
<feature type="transmembrane region" description="Helical" evidence="7">
    <location>
        <begin position="1010"/>
        <end position="1037"/>
    </location>
</feature>
<evidence type="ECO:0000313" key="10">
    <source>
        <dbReference type="Proteomes" id="UP000247465"/>
    </source>
</evidence>
<evidence type="ECO:0000256" key="4">
    <source>
        <dbReference type="ARBA" id="ARBA00022692"/>
    </source>
</evidence>
<accession>A0A2Z4AFW3</accession>
<dbReference type="SUPFAM" id="SSF53850">
    <property type="entry name" value="Periplasmic binding protein-like II"/>
    <property type="match status" value="1"/>
</dbReference>
<dbReference type="InterPro" id="IPR000914">
    <property type="entry name" value="SBP_5_dom"/>
</dbReference>
<dbReference type="AlphaFoldDB" id="A0A2Z4AFW3"/>
<feature type="transmembrane region" description="Helical" evidence="7">
    <location>
        <begin position="957"/>
        <end position="976"/>
    </location>
</feature>
<dbReference type="InterPro" id="IPR035906">
    <property type="entry name" value="MetI-like_sf"/>
</dbReference>
<keyword evidence="4 7" id="KW-0812">Transmembrane</keyword>
<dbReference type="GO" id="GO:0005886">
    <property type="term" value="C:plasma membrane"/>
    <property type="evidence" value="ECO:0007669"/>
    <property type="project" value="UniProtKB-SubCell"/>
</dbReference>
<evidence type="ECO:0000256" key="6">
    <source>
        <dbReference type="ARBA" id="ARBA00023136"/>
    </source>
</evidence>
<feature type="domain" description="ABC transmembrane type-1" evidence="8">
    <location>
        <begin position="863"/>
        <end position="1080"/>
    </location>
</feature>
<dbReference type="Gene3D" id="3.10.105.10">
    <property type="entry name" value="Dipeptide-binding Protein, Domain 3"/>
    <property type="match status" value="1"/>
</dbReference>
<dbReference type="PANTHER" id="PTHR30465:SF43">
    <property type="entry name" value="OLIGOPEPTIDE ABC TRANSPORTER, PERMEASE PROTEIN"/>
    <property type="match status" value="1"/>
</dbReference>
<evidence type="ECO:0000256" key="3">
    <source>
        <dbReference type="ARBA" id="ARBA00022475"/>
    </source>
</evidence>
<gene>
    <name evidence="9" type="primary">gsiC</name>
    <name evidence="9" type="ORF">DF168_01689</name>
</gene>
<dbReference type="Gene3D" id="1.10.3720.10">
    <property type="entry name" value="MetI-like"/>
    <property type="match status" value="1"/>
</dbReference>
<dbReference type="InterPro" id="IPR000515">
    <property type="entry name" value="MetI-like"/>
</dbReference>
<organism evidence="9 10">
    <name type="scientific">Candidatus Moanibacter tarae</name>
    <dbReference type="NCBI Taxonomy" id="2200854"/>
    <lineage>
        <taxon>Bacteria</taxon>
        <taxon>Pseudomonadati</taxon>
        <taxon>Verrucomicrobiota</taxon>
        <taxon>Opitutia</taxon>
        <taxon>Puniceicoccales</taxon>
        <taxon>Puniceicoccales incertae sedis</taxon>
        <taxon>Candidatus Moanibacter</taxon>
    </lineage>
</organism>
<dbReference type="Gene3D" id="3.40.190.10">
    <property type="entry name" value="Periplasmic binding protein-like II"/>
    <property type="match status" value="1"/>
</dbReference>
<keyword evidence="6 7" id="KW-0472">Membrane</keyword>
<evidence type="ECO:0000313" key="9">
    <source>
        <dbReference type="EMBL" id="AWT60475.1"/>
    </source>
</evidence>
<dbReference type="Pfam" id="PF00496">
    <property type="entry name" value="SBP_bac_5"/>
    <property type="match status" value="1"/>
</dbReference>
<dbReference type="KEGG" id="mtar:DF168_01689"/>
<keyword evidence="5 7" id="KW-1133">Transmembrane helix</keyword>
<proteinExistence type="inferred from homology"/>
<reference evidence="9 10" key="1">
    <citation type="submission" date="2018-06" db="EMBL/GenBank/DDBJ databases">
        <title>Draft Genome Sequence of a Novel Marine Bacterium Related to the Verrucomicrobia.</title>
        <authorList>
            <person name="Vosseberg J."/>
            <person name="Martijn J."/>
            <person name="Ettema T.J.G."/>
        </authorList>
    </citation>
    <scope>NUCLEOTIDE SEQUENCE [LARGE SCALE GENOMIC DNA]</scope>
    <source>
        <strain evidence="9">TARA_B100001123</strain>
    </source>
</reference>
<feature type="transmembrane region" description="Helical" evidence="7">
    <location>
        <begin position="1057"/>
        <end position="1083"/>
    </location>
</feature>
<feature type="transmembrane region" description="Helical" evidence="7">
    <location>
        <begin position="759"/>
        <end position="777"/>
    </location>
</feature>
<protein>
    <submittedName>
        <fullName evidence="9">Glutathione transport system permease protein GsiC</fullName>
    </submittedName>
</protein>